<evidence type="ECO:0000313" key="5">
    <source>
        <dbReference type="EMBL" id="KAJ2676703.1"/>
    </source>
</evidence>
<evidence type="ECO:0000256" key="2">
    <source>
        <dbReference type="SAM" id="MobiDB-lite"/>
    </source>
</evidence>
<dbReference type="GO" id="GO:0005770">
    <property type="term" value="C:late endosome"/>
    <property type="evidence" value="ECO:0007669"/>
    <property type="project" value="TreeGrafter"/>
</dbReference>
<accession>A0A9W8KY26</accession>
<organism evidence="5 6">
    <name type="scientific">Coemansia spiralis</name>
    <dbReference type="NCBI Taxonomy" id="417178"/>
    <lineage>
        <taxon>Eukaryota</taxon>
        <taxon>Fungi</taxon>
        <taxon>Fungi incertae sedis</taxon>
        <taxon>Zoopagomycota</taxon>
        <taxon>Kickxellomycotina</taxon>
        <taxon>Kickxellomycetes</taxon>
        <taxon>Kickxellales</taxon>
        <taxon>Kickxellaceae</taxon>
        <taxon>Coemansia</taxon>
    </lineage>
</organism>
<sequence length="1597" mass="176666">MSTVQQMESDSASSIPFSLPEPTPEGEYESRIANLDTAPTQCTTEYFSWRQLTDLSAKIPELVEQFGTVTASYMSDYVMLGTENGAIVITDYLGRVKAVLGSQSTAAYGSVSALAFSTDFLAIAAGYSQGYVVVWDWTKGTTISVSRPAQPGDKPDTAGHPAGNAVTFVGFIGKSKHRYVSGSAGGHVLYHHIVRRLLTTMSTTRLAGPDGSSNVLFEVAALPCGSYPCPLDDIGLVAVLTSAHLTVIKTNNGVEQQFRLSYLQQQQQQQQSPLVGAATLKRKFSKRPYSGSVAWLPALKHKRPATETDPTESEFALPMLAFSWGPNIYVLLIQPDYKVADNGAPLSSTPSRVKFEREFVWAAIEDVVFCRWIDTDVLLYMTQSQRMFVLEIELNQETEICKSPPSSIAGRPWTTLATGIEAEPSYTQVISVYKQRVFTMCDTPSVYTGRLLTWAERLAILVDQGDLIDSITLALGFYQARTGQVVVGLPRSRRVGDKSTKKKQSIVGSRLIGLMRSALKHEFSEDSRQELNDAVARALASVCVEACLAINNEQFLFNDVFDYYATVPAKLRVFLETIEPFIVSGQIESLPPQILNAIVDNYAITPQLVRRLGEILMSLSLSPGEFDVDLVLNTCRQHHLWRTFARVWLSMGDPIAPITNILAAAMATKSEKVDFATGHDEVGEPQETAGSNSSRLMFSEEAAEAVIFDYLDMVVRGRHYPDGKAILPQTRAEKYSTLITELIFPPTNSAQQLPTDVKNMFSTLLALAELNTERFLLMLKHVLDDPFMDYINIIVKPTASAHPNVSERSLRRASQVKSFLQIVVDTLFILTKAANSGNSDILTKQQIGLLSSFALTLYTSRFPLVFLKDETVVEWTNILLNLDDASTRTEREYAFELLFRLNPPQSYSDYIDRVRNAGFFRALEHMYRSLDQYEMALRTYLDHPDYAYHRAVFPALKELATANNYTGALSGVVAFAKNNARELVDTDAESFADAIESVSKLEHGVIIDILGDFPQSQFAYLRALLDPTPDALSRSPRLQTRLSASSLIATSDERLPPNIGLSEEHHFVVYPFLSLIPDDRENSSRYPQKYHERYLELLCQHSPGNVLRYLKRNADLSPEPFRLSYVQSICDKYKIGDGLVWALVRLGDFSGALQTLLEQTDKEVDTIRVIVPVSISDAASPLSGDPNAQLLESSVLSEVDRERLVDHLDTAARNITDCVDVCKSALTRLGKDVSVPPAHYLEYSTDVDDNTGASKLQNNYRSMVSAQLCDLWLDLLRRTLGYLHSTNRTLGSLSLTVPASIHEAWQLISKRQRWMLQEVLDALIFAASPASSFISLRSIIQQLIASGAAANDMPRPASAARSLDIAEMQHLLGVAVGAYKSEAQLMVLTNVLVDYDLFTTFAQLLRSQKQGWYVSAAGAKGSATSYPLSKHDPGCLCCNKCSEQLFVDCRRSHSMTNWREQMAQYFESNTLRILDLHVFEDKSAQWQWIKLRGASATYSKFASISTSTSGGSSSSASSTSRVVLFKCGHGFHQRCLAAGGRCAAKSADTTGSGRGVGNSGEQPQRQQLLECPQCIGGEQYTGDEQQHQRHKAALVVA</sequence>
<evidence type="ECO:0000259" key="3">
    <source>
        <dbReference type="Pfam" id="PF12816"/>
    </source>
</evidence>
<feature type="compositionally biased region" description="Polar residues" evidence="2">
    <location>
        <begin position="1"/>
        <end position="16"/>
    </location>
</feature>
<evidence type="ECO:0000256" key="1">
    <source>
        <dbReference type="ARBA" id="ARBA00009422"/>
    </source>
</evidence>
<evidence type="ECO:0000259" key="4">
    <source>
        <dbReference type="Pfam" id="PF25066"/>
    </source>
</evidence>
<evidence type="ECO:0008006" key="7">
    <source>
        <dbReference type="Google" id="ProtNLM"/>
    </source>
</evidence>
<dbReference type="InterPro" id="IPR059070">
    <property type="entry name" value="TPR_VPS8_2"/>
</dbReference>
<protein>
    <recommendedName>
        <fullName evidence="7">Vacuolar protein sorting-associated protein 8 central domain-containing protein</fullName>
    </recommendedName>
</protein>
<feature type="domain" description="VPS8-like TPR-like repeats" evidence="4">
    <location>
        <begin position="1259"/>
        <end position="1405"/>
    </location>
</feature>
<reference evidence="5" key="1">
    <citation type="submission" date="2022-07" db="EMBL/GenBank/DDBJ databases">
        <title>Phylogenomic reconstructions and comparative analyses of Kickxellomycotina fungi.</title>
        <authorList>
            <person name="Reynolds N.K."/>
            <person name="Stajich J.E."/>
            <person name="Barry K."/>
            <person name="Grigoriev I.V."/>
            <person name="Crous P."/>
            <person name="Smith M.E."/>
        </authorList>
    </citation>
    <scope>NUCLEOTIDE SEQUENCE</scope>
    <source>
        <strain evidence="5">NRRL 3115</strain>
    </source>
</reference>
<dbReference type="InterPro" id="IPR045111">
    <property type="entry name" value="Vps41/Vps8"/>
</dbReference>
<dbReference type="InterPro" id="IPR025941">
    <property type="entry name" value="Vps8_central_dom"/>
</dbReference>
<dbReference type="GO" id="GO:0034058">
    <property type="term" value="P:endosomal vesicle fusion"/>
    <property type="evidence" value="ECO:0007669"/>
    <property type="project" value="TreeGrafter"/>
</dbReference>
<dbReference type="Pfam" id="PF23413">
    <property type="entry name" value="zf_RING_Vps8_fungal"/>
    <property type="match status" value="1"/>
</dbReference>
<name>A0A9W8KY26_9FUNG</name>
<gene>
    <name evidence="5" type="ORF">GGI25_003455</name>
</gene>
<dbReference type="Pfam" id="PF25066">
    <property type="entry name" value="TPR_VPS8_2"/>
    <property type="match status" value="1"/>
</dbReference>
<dbReference type="InterPro" id="IPR015943">
    <property type="entry name" value="WD40/YVTN_repeat-like_dom_sf"/>
</dbReference>
<comment type="similarity">
    <text evidence="1">Belongs to the VPS8 family.</text>
</comment>
<dbReference type="EMBL" id="JANBTW010000038">
    <property type="protein sequence ID" value="KAJ2676703.1"/>
    <property type="molecule type" value="Genomic_DNA"/>
</dbReference>
<dbReference type="Pfam" id="PF23410">
    <property type="entry name" value="Beta-prop_VPS8"/>
    <property type="match status" value="1"/>
</dbReference>
<feature type="region of interest" description="Disordered" evidence="2">
    <location>
        <begin position="1"/>
        <end position="27"/>
    </location>
</feature>
<dbReference type="InterPro" id="IPR036322">
    <property type="entry name" value="WD40_repeat_dom_sf"/>
</dbReference>
<feature type="domain" description="Vacuolar protein sorting-associated protein 8 central" evidence="3">
    <location>
        <begin position="573"/>
        <end position="781"/>
    </location>
</feature>
<evidence type="ECO:0000313" key="6">
    <source>
        <dbReference type="Proteomes" id="UP001151518"/>
    </source>
</evidence>
<proteinExistence type="inferred from homology"/>
<dbReference type="SUPFAM" id="SSF50978">
    <property type="entry name" value="WD40 repeat-like"/>
    <property type="match status" value="1"/>
</dbReference>
<dbReference type="Proteomes" id="UP001151518">
    <property type="component" value="Unassembled WGS sequence"/>
</dbReference>
<dbReference type="GO" id="GO:0006623">
    <property type="term" value="P:protein targeting to vacuole"/>
    <property type="evidence" value="ECO:0007669"/>
    <property type="project" value="InterPro"/>
</dbReference>
<dbReference type="Gene3D" id="2.130.10.10">
    <property type="entry name" value="YVTN repeat-like/Quinoprotein amine dehydrogenase"/>
    <property type="match status" value="1"/>
</dbReference>
<dbReference type="GO" id="GO:0030897">
    <property type="term" value="C:HOPS complex"/>
    <property type="evidence" value="ECO:0007669"/>
    <property type="project" value="TreeGrafter"/>
</dbReference>
<comment type="caution">
    <text evidence="5">The sequence shown here is derived from an EMBL/GenBank/DDBJ whole genome shotgun (WGS) entry which is preliminary data.</text>
</comment>
<dbReference type="Pfam" id="PF12816">
    <property type="entry name" value="TPR_Vps8"/>
    <property type="match status" value="1"/>
</dbReference>
<dbReference type="PANTHER" id="PTHR12616">
    <property type="entry name" value="VACUOLAR PROTEIN SORTING VPS41"/>
    <property type="match status" value="1"/>
</dbReference>
<dbReference type="OrthoDB" id="289913at2759"/>
<dbReference type="PANTHER" id="PTHR12616:SF8">
    <property type="entry name" value="VACUOLAR PROTEIN SORTING-ASSOCIATED PROTEIN 8 HOMOLOG"/>
    <property type="match status" value="1"/>
</dbReference>